<feature type="compositionally biased region" description="Basic and acidic residues" evidence="1">
    <location>
        <begin position="49"/>
        <end position="60"/>
    </location>
</feature>
<reference evidence="2 3" key="1">
    <citation type="journal article" date="2024" name="G3 (Bethesda)">
        <title>Genome assembly of Hibiscus sabdariffa L. provides insights into metabolisms of medicinal natural products.</title>
        <authorList>
            <person name="Kim T."/>
        </authorList>
    </citation>
    <scope>NUCLEOTIDE SEQUENCE [LARGE SCALE GENOMIC DNA]</scope>
    <source>
        <strain evidence="2">TK-2024</strain>
        <tissue evidence="2">Old leaves</tissue>
    </source>
</reference>
<accession>A0ABR2QYQ7</accession>
<protein>
    <submittedName>
        <fullName evidence="2">Uncharacterized protein</fullName>
    </submittedName>
</protein>
<evidence type="ECO:0000313" key="2">
    <source>
        <dbReference type="EMBL" id="KAK9005572.1"/>
    </source>
</evidence>
<evidence type="ECO:0000256" key="1">
    <source>
        <dbReference type="SAM" id="MobiDB-lite"/>
    </source>
</evidence>
<organism evidence="2 3">
    <name type="scientific">Hibiscus sabdariffa</name>
    <name type="common">roselle</name>
    <dbReference type="NCBI Taxonomy" id="183260"/>
    <lineage>
        <taxon>Eukaryota</taxon>
        <taxon>Viridiplantae</taxon>
        <taxon>Streptophyta</taxon>
        <taxon>Embryophyta</taxon>
        <taxon>Tracheophyta</taxon>
        <taxon>Spermatophyta</taxon>
        <taxon>Magnoliopsida</taxon>
        <taxon>eudicotyledons</taxon>
        <taxon>Gunneridae</taxon>
        <taxon>Pentapetalae</taxon>
        <taxon>rosids</taxon>
        <taxon>malvids</taxon>
        <taxon>Malvales</taxon>
        <taxon>Malvaceae</taxon>
        <taxon>Malvoideae</taxon>
        <taxon>Hibiscus</taxon>
    </lineage>
</organism>
<feature type="region of interest" description="Disordered" evidence="1">
    <location>
        <begin position="37"/>
        <end position="61"/>
    </location>
</feature>
<dbReference type="EMBL" id="JBBPBN010000030">
    <property type="protein sequence ID" value="KAK9005572.1"/>
    <property type="molecule type" value="Genomic_DNA"/>
</dbReference>
<evidence type="ECO:0000313" key="3">
    <source>
        <dbReference type="Proteomes" id="UP001396334"/>
    </source>
</evidence>
<gene>
    <name evidence="2" type="ORF">V6N11_043000</name>
</gene>
<comment type="caution">
    <text evidence="2">The sequence shown here is derived from an EMBL/GenBank/DDBJ whole genome shotgun (WGS) entry which is preliminary data.</text>
</comment>
<dbReference type="Proteomes" id="UP001396334">
    <property type="component" value="Unassembled WGS sequence"/>
</dbReference>
<proteinExistence type="predicted"/>
<sequence>MNSHMLRLELTQTMSLIGKLKFELIEAHALDLEADKSTRRAQFSTNSKHKNEGRVKETKIASKSMGKAKCIDISQLEQRKIKKPSLHSIFIFRNFNEFSSTFKFSESLFVAEETSTAGIIRNYNYEYYD</sequence>
<keyword evidence="3" id="KW-1185">Reference proteome</keyword>
<name>A0ABR2QYQ7_9ROSI</name>